<evidence type="ECO:0000313" key="2">
    <source>
        <dbReference type="EMBL" id="RCW42383.1"/>
    </source>
</evidence>
<dbReference type="RefSeq" id="WP_220271189.1">
    <property type="nucleotide sequence ID" value="NZ_QPJD01000017.1"/>
</dbReference>
<dbReference type="EMBL" id="QPJD01000017">
    <property type="protein sequence ID" value="RCW42383.1"/>
    <property type="molecule type" value="Genomic_DNA"/>
</dbReference>
<keyword evidence="3" id="KW-1185">Reference proteome</keyword>
<evidence type="ECO:0000256" key="1">
    <source>
        <dbReference type="SAM" id="Phobius"/>
    </source>
</evidence>
<keyword evidence="1" id="KW-0812">Transmembrane</keyword>
<proteinExistence type="predicted"/>
<keyword evidence="1" id="KW-0472">Membrane</keyword>
<gene>
    <name evidence="2" type="ORF">DFP97_117107</name>
</gene>
<feature type="transmembrane region" description="Helical" evidence="1">
    <location>
        <begin position="40"/>
        <end position="64"/>
    </location>
</feature>
<protein>
    <submittedName>
        <fullName evidence="2">Uncharacterized protein</fullName>
    </submittedName>
</protein>
<organism evidence="2 3">
    <name type="scientific">Paenibacillus prosopidis</name>
    <dbReference type="NCBI Taxonomy" id="630520"/>
    <lineage>
        <taxon>Bacteria</taxon>
        <taxon>Bacillati</taxon>
        <taxon>Bacillota</taxon>
        <taxon>Bacilli</taxon>
        <taxon>Bacillales</taxon>
        <taxon>Paenibacillaceae</taxon>
        <taxon>Paenibacillus</taxon>
    </lineage>
</organism>
<feature type="transmembrane region" description="Helical" evidence="1">
    <location>
        <begin position="70"/>
        <end position="96"/>
    </location>
</feature>
<dbReference type="AlphaFoldDB" id="A0A368VSF7"/>
<comment type="caution">
    <text evidence="2">The sequence shown here is derived from an EMBL/GenBank/DDBJ whole genome shotgun (WGS) entry which is preliminary data.</text>
</comment>
<keyword evidence="1" id="KW-1133">Transmembrane helix</keyword>
<sequence length="105" mass="11763">MSPNKRKKLYKSRVLLAIMERISLFLNPEKKTLYKPNAGGHMFVIIALLFACICIFAGSAAGLYAVLELWIGLGMTYVECCVITAVLFITAVILMFKDARELEED</sequence>
<evidence type="ECO:0000313" key="3">
    <source>
        <dbReference type="Proteomes" id="UP000252415"/>
    </source>
</evidence>
<accession>A0A368VSF7</accession>
<reference evidence="2 3" key="1">
    <citation type="submission" date="2018-07" db="EMBL/GenBank/DDBJ databases">
        <title>Genomic Encyclopedia of Type Strains, Phase III (KMG-III): the genomes of soil and plant-associated and newly described type strains.</title>
        <authorList>
            <person name="Whitman W."/>
        </authorList>
    </citation>
    <scope>NUCLEOTIDE SEQUENCE [LARGE SCALE GENOMIC DNA]</scope>
    <source>
        <strain evidence="2 3">CECT 7506</strain>
    </source>
</reference>
<dbReference type="Proteomes" id="UP000252415">
    <property type="component" value="Unassembled WGS sequence"/>
</dbReference>
<name>A0A368VSF7_9BACL</name>